<accession>F0WSW2</accession>
<evidence type="ECO:0000256" key="3">
    <source>
        <dbReference type="ARBA" id="ARBA00022679"/>
    </source>
</evidence>
<feature type="transmembrane region" description="Helical" evidence="10">
    <location>
        <begin position="12"/>
        <end position="33"/>
    </location>
</feature>
<keyword evidence="8 10" id="KW-0472">Membrane</keyword>
<name>F0WSW2_9STRA</name>
<protein>
    <recommendedName>
        <fullName evidence="10">Elongation of fatty acids protein</fullName>
        <ecNumber evidence="10">2.3.1.-</ecNumber>
    </recommendedName>
</protein>
<dbReference type="PANTHER" id="PTHR11157">
    <property type="entry name" value="FATTY ACID ACYL TRANSFERASE-RELATED"/>
    <property type="match status" value="1"/>
</dbReference>
<dbReference type="GO" id="GO:0042761">
    <property type="term" value="P:very long-chain fatty acid biosynthetic process"/>
    <property type="evidence" value="ECO:0007669"/>
    <property type="project" value="TreeGrafter"/>
</dbReference>
<evidence type="ECO:0000256" key="2">
    <source>
        <dbReference type="ARBA" id="ARBA00022516"/>
    </source>
</evidence>
<keyword evidence="3 10" id="KW-0808">Transferase</keyword>
<dbReference type="InterPro" id="IPR030457">
    <property type="entry name" value="ELO_CS"/>
</dbReference>
<keyword evidence="9 10" id="KW-0275">Fatty acid biosynthesis</keyword>
<comment type="similarity">
    <text evidence="10">Belongs to the ELO family.</text>
</comment>
<gene>
    <name evidence="11" type="primary">AlNc14C240G9453</name>
    <name evidence="11" type="ORF">ALNC14_105900</name>
</gene>
<comment type="catalytic activity">
    <reaction evidence="10">
        <text>an acyl-CoA + malonyl-CoA + H(+) = a 3-oxoacyl-CoA + CO2 + CoA</text>
        <dbReference type="Rhea" id="RHEA:50252"/>
        <dbReference type="ChEBI" id="CHEBI:15378"/>
        <dbReference type="ChEBI" id="CHEBI:16526"/>
        <dbReference type="ChEBI" id="CHEBI:57287"/>
        <dbReference type="ChEBI" id="CHEBI:57384"/>
        <dbReference type="ChEBI" id="CHEBI:58342"/>
        <dbReference type="ChEBI" id="CHEBI:90726"/>
    </reaction>
    <physiologicalReaction direction="left-to-right" evidence="10">
        <dbReference type="Rhea" id="RHEA:50253"/>
    </physiologicalReaction>
</comment>
<dbReference type="GO" id="GO:0030148">
    <property type="term" value="P:sphingolipid biosynthetic process"/>
    <property type="evidence" value="ECO:0007669"/>
    <property type="project" value="TreeGrafter"/>
</dbReference>
<evidence type="ECO:0000256" key="10">
    <source>
        <dbReference type="RuleBase" id="RU361115"/>
    </source>
</evidence>
<feature type="transmembrane region" description="Helical" evidence="10">
    <location>
        <begin position="120"/>
        <end position="136"/>
    </location>
</feature>
<dbReference type="GO" id="GO:0005789">
    <property type="term" value="C:endoplasmic reticulum membrane"/>
    <property type="evidence" value="ECO:0007669"/>
    <property type="project" value="TreeGrafter"/>
</dbReference>
<keyword evidence="4 10" id="KW-0812">Transmembrane</keyword>
<comment type="subcellular location">
    <subcellularLocation>
        <location evidence="1">Membrane</location>
        <topology evidence="1">Multi-pass membrane protein</topology>
    </subcellularLocation>
</comment>
<reference evidence="11" key="2">
    <citation type="submission" date="2011-02" db="EMBL/GenBank/DDBJ databases">
        <authorList>
            <person name="MacLean D."/>
        </authorList>
    </citation>
    <scope>NUCLEOTIDE SEQUENCE</scope>
</reference>
<reference evidence="11" key="1">
    <citation type="journal article" date="2011" name="PLoS Biol.">
        <title>Gene gain and loss during evolution of obligate parasitism in the white rust pathogen of Arabidopsis thaliana.</title>
        <authorList>
            <person name="Kemen E."/>
            <person name="Gardiner A."/>
            <person name="Schultz-Larsen T."/>
            <person name="Kemen A.C."/>
            <person name="Balmuth A.L."/>
            <person name="Robert-Seilaniantz A."/>
            <person name="Bailey K."/>
            <person name="Holub E."/>
            <person name="Studholme D.J."/>
            <person name="Maclean D."/>
            <person name="Jones J.D."/>
        </authorList>
    </citation>
    <scope>NUCLEOTIDE SEQUENCE</scope>
</reference>
<evidence type="ECO:0000256" key="5">
    <source>
        <dbReference type="ARBA" id="ARBA00022832"/>
    </source>
</evidence>
<dbReference type="EC" id="2.3.1.-" evidence="10"/>
<feature type="transmembrane region" description="Helical" evidence="10">
    <location>
        <begin position="87"/>
        <end position="108"/>
    </location>
</feature>
<keyword evidence="5 10" id="KW-0276">Fatty acid metabolism</keyword>
<feature type="transmembrane region" description="Helical" evidence="10">
    <location>
        <begin position="142"/>
        <end position="162"/>
    </location>
</feature>
<dbReference type="GO" id="GO:0034626">
    <property type="term" value="P:fatty acid elongation, polyunsaturated fatty acid"/>
    <property type="evidence" value="ECO:0007669"/>
    <property type="project" value="TreeGrafter"/>
</dbReference>
<sequence>MRHYPLADFATAIAICVGYISFVMFGTIIMKAACPRINTRPIQFLYNPIQVVLCSYMCVEAGIQAYRHGYSLMPCNAYNHRKPVMGNVLYMFYLSKILDFTDTVFIVLGKKWNQLSFLHVYHHLTIFLVYFLNLRLAYDGDVYATIILNGFIHAIMYMYYFVSAHTRDIWWKKYLTTLQMTQFVLMNVQGYMTVKRSCEGMPVKILLLYLPLEEDSLIGTRGGSKKDAFIVVVPVKEQQNDTKISNLRQDVVWHGMCGSIGRGEDIDLKDERTLSRSTLTADIIHRLEKMHVILVNSPPMTEKTSLATLVSLALVNRHKQENRKEAIFNFSALGISMNETFEDAFKQQCELSWTDARSTLPSQGYMVYMVLDEAQVIYREGTSSPRHKTTVFWEHVKYVLNNAAYNVRILMFAAYDSGVEYMHLSTPIQFDEIMMFTIKELNFSHDEVQEYVNKWFAGIAFLKGSSGMESFCANLEGLTGGHVGLCVTAINTLNEVYFSRRRSGSELPSTVAWIRMLQSGSLYRPNDNALFDTLTSTRAVKIFQSLDTEELDRLERIAYGTKSASDDDIVEQCVRKGILFQTERRYTFSSPVMC</sequence>
<dbReference type="GO" id="GO:0034625">
    <property type="term" value="P:fatty acid elongation, monounsaturated fatty acid"/>
    <property type="evidence" value="ECO:0007669"/>
    <property type="project" value="TreeGrafter"/>
</dbReference>
<dbReference type="PROSITE" id="PS01188">
    <property type="entry name" value="ELO"/>
    <property type="match status" value="1"/>
</dbReference>
<keyword evidence="2 10" id="KW-0444">Lipid biosynthesis</keyword>
<dbReference type="Pfam" id="PF01151">
    <property type="entry name" value="ELO"/>
    <property type="match status" value="1"/>
</dbReference>
<evidence type="ECO:0000256" key="1">
    <source>
        <dbReference type="ARBA" id="ARBA00004141"/>
    </source>
</evidence>
<dbReference type="AlphaFoldDB" id="F0WSW2"/>
<proteinExistence type="inferred from homology"/>
<dbReference type="GO" id="GO:0009922">
    <property type="term" value="F:fatty acid elongase activity"/>
    <property type="evidence" value="ECO:0007669"/>
    <property type="project" value="InterPro"/>
</dbReference>
<feature type="transmembrane region" description="Helical" evidence="10">
    <location>
        <begin position="45"/>
        <end position="67"/>
    </location>
</feature>
<evidence type="ECO:0000256" key="6">
    <source>
        <dbReference type="ARBA" id="ARBA00022989"/>
    </source>
</evidence>
<organism evidence="11">
    <name type="scientific">Albugo laibachii Nc14</name>
    <dbReference type="NCBI Taxonomy" id="890382"/>
    <lineage>
        <taxon>Eukaryota</taxon>
        <taxon>Sar</taxon>
        <taxon>Stramenopiles</taxon>
        <taxon>Oomycota</taxon>
        <taxon>Peronosporomycetes</taxon>
        <taxon>Albuginales</taxon>
        <taxon>Albuginaceae</taxon>
        <taxon>Albugo</taxon>
    </lineage>
</organism>
<evidence type="ECO:0000256" key="8">
    <source>
        <dbReference type="ARBA" id="ARBA00023136"/>
    </source>
</evidence>
<dbReference type="PANTHER" id="PTHR11157:SF140">
    <property type="entry name" value="ELONGATION OF FATTY ACIDS PROTEIN"/>
    <property type="match status" value="1"/>
</dbReference>
<dbReference type="GO" id="GO:0019367">
    <property type="term" value="P:fatty acid elongation, saturated fatty acid"/>
    <property type="evidence" value="ECO:0007669"/>
    <property type="project" value="TreeGrafter"/>
</dbReference>
<evidence type="ECO:0000256" key="9">
    <source>
        <dbReference type="ARBA" id="ARBA00023160"/>
    </source>
</evidence>
<evidence type="ECO:0000256" key="7">
    <source>
        <dbReference type="ARBA" id="ARBA00023098"/>
    </source>
</evidence>
<evidence type="ECO:0000256" key="4">
    <source>
        <dbReference type="ARBA" id="ARBA00022692"/>
    </source>
</evidence>
<dbReference type="HOGENOM" id="CLU_491282_0_0_1"/>
<keyword evidence="6 10" id="KW-1133">Transmembrane helix</keyword>
<evidence type="ECO:0000313" key="11">
    <source>
        <dbReference type="EMBL" id="CCA24446.1"/>
    </source>
</evidence>
<dbReference type="EMBL" id="FR824285">
    <property type="protein sequence ID" value="CCA24446.1"/>
    <property type="molecule type" value="Genomic_DNA"/>
</dbReference>
<keyword evidence="7 10" id="KW-0443">Lipid metabolism</keyword>
<dbReference type="InterPro" id="IPR002076">
    <property type="entry name" value="ELO_fam"/>
</dbReference>